<gene>
    <name evidence="18" type="primary">LOC118430885</name>
</gene>
<dbReference type="EC" id="2.3.1.137" evidence="13"/>
<dbReference type="PANTHER" id="PTHR22589:SF67">
    <property type="entry name" value="PEROXISOMAL CARNITINE O-OCTANOYLTRANSFERASE"/>
    <property type="match status" value="1"/>
</dbReference>
<keyword evidence="6" id="KW-0276">Fatty acid metabolism</keyword>
<evidence type="ECO:0000256" key="13">
    <source>
        <dbReference type="ARBA" id="ARBA00066418"/>
    </source>
</evidence>
<dbReference type="InterPro" id="IPR039551">
    <property type="entry name" value="Cho/carn_acyl_trans"/>
</dbReference>
<feature type="domain" description="Choline/carnitine acyltransferase" evidence="16">
    <location>
        <begin position="517"/>
        <end position="723"/>
    </location>
</feature>
<keyword evidence="5" id="KW-0808">Transferase</keyword>
<dbReference type="OrthoDB" id="240216at2759"/>
<comment type="pathway">
    <text evidence="2">Lipid metabolism; fatty acid beta-oxidation.</text>
</comment>
<feature type="domain" description="Choline/carnitine acyltransferase" evidence="16">
    <location>
        <begin position="81"/>
        <end position="378"/>
    </location>
</feature>
<evidence type="ECO:0000313" key="17">
    <source>
        <dbReference type="Proteomes" id="UP000001554"/>
    </source>
</evidence>
<dbReference type="GO" id="GO:0008458">
    <property type="term" value="F:carnitine O-octanoyltransferase activity"/>
    <property type="evidence" value="ECO:0000318"/>
    <property type="project" value="GO_Central"/>
</dbReference>
<evidence type="ECO:0000256" key="6">
    <source>
        <dbReference type="ARBA" id="ARBA00022832"/>
    </source>
</evidence>
<evidence type="ECO:0000259" key="16">
    <source>
        <dbReference type="Pfam" id="PF00755"/>
    </source>
</evidence>
<keyword evidence="9" id="KW-0576">Peroxisome</keyword>
<keyword evidence="17" id="KW-1185">Reference proteome</keyword>
<protein>
    <recommendedName>
        <fullName evidence="14">Peroxisomal carnitine O-octanoyltransferase</fullName>
        <ecNumber evidence="13">2.3.1.137</ecNumber>
    </recommendedName>
</protein>
<evidence type="ECO:0000256" key="14">
    <source>
        <dbReference type="ARBA" id="ARBA00067184"/>
    </source>
</evidence>
<dbReference type="InterPro" id="IPR023213">
    <property type="entry name" value="CAT-like_dom_sf"/>
</dbReference>
<dbReference type="InterPro" id="IPR042231">
    <property type="entry name" value="Cho/carn_acyl_trans_2"/>
</dbReference>
<dbReference type="RefSeq" id="XP_035697812.1">
    <property type="nucleotide sequence ID" value="XM_035841919.1"/>
</dbReference>
<evidence type="ECO:0000256" key="1">
    <source>
        <dbReference type="ARBA" id="ARBA00004275"/>
    </source>
</evidence>
<proteinExistence type="inferred from homology"/>
<dbReference type="FunFam" id="3.30.559.70:FF:000006">
    <property type="entry name" value="Peroxisomal carnitine O-octanoyltransferase"/>
    <property type="match status" value="1"/>
</dbReference>
<dbReference type="KEGG" id="bfo:118430885"/>
<evidence type="ECO:0000256" key="7">
    <source>
        <dbReference type="ARBA" id="ARBA00022990"/>
    </source>
</evidence>
<evidence type="ECO:0000256" key="12">
    <source>
        <dbReference type="ARBA" id="ARBA00052326"/>
    </source>
</evidence>
<reference evidence="18" key="2">
    <citation type="submission" date="2025-08" db="UniProtKB">
        <authorList>
            <consortium name="RefSeq"/>
        </authorList>
    </citation>
    <scope>IDENTIFICATION</scope>
    <source>
        <strain evidence="18">S238N-H82</strain>
        <tissue evidence="18">Testes</tissue>
    </source>
</reference>
<evidence type="ECO:0000256" key="15">
    <source>
        <dbReference type="PIRSR" id="PIRSR600542-1"/>
    </source>
</evidence>
<dbReference type="SUPFAM" id="SSF52777">
    <property type="entry name" value="CoA-dependent acyltransferases"/>
    <property type="match status" value="2"/>
</dbReference>
<comment type="subcellular location">
    <subcellularLocation>
        <location evidence="1">Peroxisome</location>
    </subcellularLocation>
</comment>
<dbReference type="AlphaFoldDB" id="A0A9J7MAT5"/>
<dbReference type="GO" id="GO:0006631">
    <property type="term" value="P:fatty acid metabolic process"/>
    <property type="evidence" value="ECO:0007669"/>
    <property type="project" value="UniProtKB-KW"/>
</dbReference>
<comment type="similarity">
    <text evidence="3">Belongs to the carnitine/choline acetyltransferase family.</text>
</comment>
<dbReference type="Gene3D" id="1.10.275.20">
    <property type="entry name" value="Choline/Carnitine o-acyltransferase"/>
    <property type="match status" value="1"/>
</dbReference>
<comment type="catalytic activity">
    <reaction evidence="11">
        <text>4,8-dimethylnonanoyl-CoA + (R)-carnitine = O-4,8-dimethylnonanoyl-(R)-carnitine + CoA</text>
        <dbReference type="Rhea" id="RHEA:44860"/>
        <dbReference type="ChEBI" id="CHEBI:16347"/>
        <dbReference type="ChEBI" id="CHEBI:57287"/>
        <dbReference type="ChEBI" id="CHEBI:77061"/>
        <dbReference type="ChEBI" id="CHEBI:84654"/>
    </reaction>
</comment>
<dbReference type="GeneID" id="118430885"/>
<evidence type="ECO:0000256" key="2">
    <source>
        <dbReference type="ARBA" id="ARBA00005005"/>
    </source>
</evidence>
<feature type="active site" description="Proton acceptor" evidence="15">
    <location>
        <position position="389"/>
    </location>
</feature>
<dbReference type="PANTHER" id="PTHR22589">
    <property type="entry name" value="CARNITINE O-ACYLTRANSFERASE"/>
    <property type="match status" value="1"/>
</dbReference>
<comment type="catalytic activity">
    <reaction evidence="12">
        <text>octanoyl-CoA + (R)-carnitine = O-octanoyl-(R)-carnitine + CoA</text>
        <dbReference type="Rhea" id="RHEA:17177"/>
        <dbReference type="ChEBI" id="CHEBI:16347"/>
        <dbReference type="ChEBI" id="CHEBI:18102"/>
        <dbReference type="ChEBI" id="CHEBI:57287"/>
        <dbReference type="ChEBI" id="CHEBI:57386"/>
        <dbReference type="EC" id="2.3.1.137"/>
    </reaction>
</comment>
<sequence length="735" mass="83701">MSLTRVHRNALQLLEYVASHTGLTEAVRKLQLAQQFTASDEELKQLQLKWIPRRLQGWLLKKAIQMFGERTWKYQDSLPPLPVPPLKNTLDKYLESVKPFVTAEEYKQTEAVVREFEEGVGQSLQQQLLERAKVKRNWLEDWWVDLMYLQSRHSLPLASNVVGFVPIMDHMWSAVGAEPADRVPLFLWAALYLWKLLRKEQIPVDKDVLTGQPFCMNQFRSMFSAHRIPGVTMDKIVSHFKTESEGPSPTHIMVLCKGRVFKMEVIDQEGEPLTPAELKTQLEVVKQQCENVCEGPHISVLTAGNRTEWAKTREKMVEMDPVNARNLSVIEKSIVVLAFDDATPKDSGEVLRQVLVGSSRNRWFDHVNTGVAFKSGIFASQVDVRFCLHICITLEKILHIIRIVKECIVVNQKDFNTRQVAITQATGYDFGNGQTFQITPVSDNVISIFLAQIGASHNSFPMPVYSCGQYLHCLSLQRDYIVYIFSILQQMAWWVFIIKTSFLLRLRGLHQLKSPPASDLELVCPSFTDYGKKFIRSFKLHPDAYMQAALQLAYFRLHGKPAQTYESATLRRYYHGRLETVRSCTMEMVSWCKATMDNTVPIKEKKELMMAALKKHVQLMEEAKNMLGCDRHLFGLQVIAQGAGIPLPSIFRDAAFTKKVGGGFALVTALIGYTPVPGAVAPKMHNGYCILYNIQAERLTYSVSAWRSSKETSAEEMSASIQQLLRDMRQLLMTS</sequence>
<dbReference type="Gene3D" id="3.30.559.10">
    <property type="entry name" value="Chloramphenicol acetyltransferase-like domain"/>
    <property type="match status" value="1"/>
</dbReference>
<keyword evidence="8" id="KW-0443">Lipid metabolism</keyword>
<evidence type="ECO:0000313" key="18">
    <source>
        <dbReference type="RefSeq" id="XP_035697812.1"/>
    </source>
</evidence>
<evidence type="ECO:0000256" key="5">
    <source>
        <dbReference type="ARBA" id="ARBA00022679"/>
    </source>
</evidence>
<evidence type="ECO:0000256" key="9">
    <source>
        <dbReference type="ARBA" id="ARBA00023140"/>
    </source>
</evidence>
<dbReference type="GO" id="GO:0005777">
    <property type="term" value="C:peroxisome"/>
    <property type="evidence" value="ECO:0000318"/>
    <property type="project" value="GO_Central"/>
</dbReference>
<dbReference type="Proteomes" id="UP000001554">
    <property type="component" value="Chromosome 14"/>
</dbReference>
<dbReference type="PROSITE" id="PS00439">
    <property type="entry name" value="ACYLTRANSF_C_1"/>
    <property type="match status" value="1"/>
</dbReference>
<keyword evidence="4" id="KW-0813">Transport</keyword>
<dbReference type="Gene3D" id="3.30.559.70">
    <property type="entry name" value="Choline/Carnitine o-acyltransferase, domain 2"/>
    <property type="match status" value="1"/>
</dbReference>
<accession>A0A9J7MAT5</accession>
<name>A0A9J7MAT5_BRAFL</name>
<evidence type="ECO:0000256" key="4">
    <source>
        <dbReference type="ARBA" id="ARBA00022448"/>
    </source>
</evidence>
<dbReference type="InterPro" id="IPR042572">
    <property type="entry name" value="Carn_acyl_trans_N"/>
</dbReference>
<evidence type="ECO:0000256" key="8">
    <source>
        <dbReference type="ARBA" id="ARBA00023098"/>
    </source>
</evidence>
<evidence type="ECO:0000256" key="3">
    <source>
        <dbReference type="ARBA" id="ARBA00005232"/>
    </source>
</evidence>
<keyword evidence="7" id="KW-0007">Acetylation</keyword>
<reference evidence="17" key="1">
    <citation type="journal article" date="2020" name="Nat. Ecol. Evol.">
        <title>Deeply conserved synteny resolves early events in vertebrate evolution.</title>
        <authorList>
            <person name="Simakov O."/>
            <person name="Marletaz F."/>
            <person name="Yue J.X."/>
            <person name="O'Connell B."/>
            <person name="Jenkins J."/>
            <person name="Brandt A."/>
            <person name="Calef R."/>
            <person name="Tung C.H."/>
            <person name="Huang T.K."/>
            <person name="Schmutz J."/>
            <person name="Satoh N."/>
            <person name="Yu J.K."/>
            <person name="Putnam N.H."/>
            <person name="Green R.E."/>
            <person name="Rokhsar D.S."/>
        </authorList>
    </citation>
    <scope>NUCLEOTIDE SEQUENCE [LARGE SCALE GENOMIC DNA]</scope>
    <source>
        <strain evidence="17">S238N-H82</strain>
    </source>
</reference>
<dbReference type="InterPro" id="IPR000542">
    <property type="entry name" value="Carn_acyl_trans"/>
</dbReference>
<keyword evidence="10" id="KW-0012">Acyltransferase</keyword>
<evidence type="ECO:0000256" key="11">
    <source>
        <dbReference type="ARBA" id="ARBA00048999"/>
    </source>
</evidence>
<dbReference type="Pfam" id="PF00755">
    <property type="entry name" value="Carn_acyltransf"/>
    <property type="match status" value="2"/>
</dbReference>
<evidence type="ECO:0000256" key="10">
    <source>
        <dbReference type="ARBA" id="ARBA00023315"/>
    </source>
</evidence>
<organism evidence="17 18">
    <name type="scientific">Branchiostoma floridae</name>
    <name type="common">Florida lancelet</name>
    <name type="synonym">Amphioxus</name>
    <dbReference type="NCBI Taxonomy" id="7739"/>
    <lineage>
        <taxon>Eukaryota</taxon>
        <taxon>Metazoa</taxon>
        <taxon>Chordata</taxon>
        <taxon>Cephalochordata</taxon>
        <taxon>Leptocardii</taxon>
        <taxon>Amphioxiformes</taxon>
        <taxon>Branchiostomatidae</taxon>
        <taxon>Branchiostoma</taxon>
    </lineage>
</organism>